<keyword evidence="8" id="KW-1185">Reference proteome</keyword>
<dbReference type="GO" id="GO:0006352">
    <property type="term" value="P:DNA-templated transcription initiation"/>
    <property type="evidence" value="ECO:0007669"/>
    <property type="project" value="InterPro"/>
</dbReference>
<dbReference type="GO" id="GO:0003677">
    <property type="term" value="F:DNA binding"/>
    <property type="evidence" value="ECO:0007669"/>
    <property type="project" value="InterPro"/>
</dbReference>
<dbReference type="NCBIfam" id="TIGR02937">
    <property type="entry name" value="sigma70-ECF"/>
    <property type="match status" value="1"/>
</dbReference>
<dbReference type="EMBL" id="QGHA01000005">
    <property type="protein sequence ID" value="PWK77077.1"/>
    <property type="molecule type" value="Genomic_DNA"/>
</dbReference>
<dbReference type="SUPFAM" id="SSF88659">
    <property type="entry name" value="Sigma3 and sigma4 domains of RNA polymerase sigma factors"/>
    <property type="match status" value="1"/>
</dbReference>
<evidence type="ECO:0000256" key="1">
    <source>
        <dbReference type="ARBA" id="ARBA00010641"/>
    </source>
</evidence>
<dbReference type="InterPro" id="IPR014284">
    <property type="entry name" value="RNA_pol_sigma-70_dom"/>
</dbReference>
<keyword evidence="4" id="KW-0804">Transcription</keyword>
<sequence length="196" mass="23279">MAQYANYDDRELADLLRQHDHKAFNEIYQRYWKKMLLIAWNHSQDNGIAKDIVQEVFVNLWQRCNELHIENLPAFLATAIKFQVFKYYQKEQRRSELAKENYLFNDISLDEEKLDARFLEEFINGIVEEMPERCRLVFKCSRTQGLKNSEIAELINISEKGVENTLTRALKIIRCELKNHGISLLLVLQILDSLRK</sequence>
<accession>A0A316H9D5</accession>
<proteinExistence type="inferred from homology"/>
<dbReference type="InterPro" id="IPR036388">
    <property type="entry name" value="WH-like_DNA-bd_sf"/>
</dbReference>
<protein>
    <submittedName>
        <fullName evidence="7">RNA polymerase sigma-70 factor (ECF subfamily)</fullName>
    </submittedName>
</protein>
<gene>
    <name evidence="7" type="ORF">LX99_02887</name>
</gene>
<dbReference type="GO" id="GO:0016987">
    <property type="term" value="F:sigma factor activity"/>
    <property type="evidence" value="ECO:0007669"/>
    <property type="project" value="UniProtKB-KW"/>
</dbReference>
<comment type="caution">
    <text evidence="7">The sequence shown here is derived from an EMBL/GenBank/DDBJ whole genome shotgun (WGS) entry which is preliminary data.</text>
</comment>
<feature type="domain" description="RNA polymerase sigma-70 region 2" evidence="5">
    <location>
        <begin position="28"/>
        <end position="94"/>
    </location>
</feature>
<dbReference type="InterPro" id="IPR039425">
    <property type="entry name" value="RNA_pol_sigma-70-like"/>
</dbReference>
<dbReference type="SUPFAM" id="SSF88946">
    <property type="entry name" value="Sigma2 domain of RNA polymerase sigma factors"/>
    <property type="match status" value="1"/>
</dbReference>
<dbReference type="Pfam" id="PF08281">
    <property type="entry name" value="Sigma70_r4_2"/>
    <property type="match status" value="1"/>
</dbReference>
<dbReference type="Proteomes" id="UP000245678">
    <property type="component" value="Unassembled WGS sequence"/>
</dbReference>
<reference evidence="7 8" key="1">
    <citation type="submission" date="2018-05" db="EMBL/GenBank/DDBJ databases">
        <title>Genomic Encyclopedia of Archaeal and Bacterial Type Strains, Phase II (KMG-II): from individual species to whole genera.</title>
        <authorList>
            <person name="Goeker M."/>
        </authorList>
    </citation>
    <scope>NUCLEOTIDE SEQUENCE [LARGE SCALE GENOMIC DNA]</scope>
    <source>
        <strain evidence="7 8">DSM 19975</strain>
    </source>
</reference>
<evidence type="ECO:0000256" key="4">
    <source>
        <dbReference type="ARBA" id="ARBA00023163"/>
    </source>
</evidence>
<name>A0A316H9D5_9SPHI</name>
<dbReference type="Gene3D" id="1.10.10.10">
    <property type="entry name" value="Winged helix-like DNA-binding domain superfamily/Winged helix DNA-binding domain"/>
    <property type="match status" value="1"/>
</dbReference>
<evidence type="ECO:0000256" key="2">
    <source>
        <dbReference type="ARBA" id="ARBA00023015"/>
    </source>
</evidence>
<comment type="similarity">
    <text evidence="1">Belongs to the sigma-70 factor family. ECF subfamily.</text>
</comment>
<dbReference type="InterPro" id="IPR013324">
    <property type="entry name" value="RNA_pol_sigma_r3/r4-like"/>
</dbReference>
<dbReference type="PANTHER" id="PTHR43133:SF46">
    <property type="entry name" value="RNA POLYMERASE SIGMA-70 FACTOR ECF SUBFAMILY"/>
    <property type="match status" value="1"/>
</dbReference>
<dbReference type="InterPro" id="IPR014327">
    <property type="entry name" value="RNA_pol_sigma70_bacteroid"/>
</dbReference>
<organism evidence="7 8">
    <name type="scientific">Mucilaginibacter oryzae</name>
    <dbReference type="NCBI Taxonomy" id="468058"/>
    <lineage>
        <taxon>Bacteria</taxon>
        <taxon>Pseudomonadati</taxon>
        <taxon>Bacteroidota</taxon>
        <taxon>Sphingobacteriia</taxon>
        <taxon>Sphingobacteriales</taxon>
        <taxon>Sphingobacteriaceae</taxon>
        <taxon>Mucilaginibacter</taxon>
    </lineage>
</organism>
<evidence type="ECO:0000313" key="8">
    <source>
        <dbReference type="Proteomes" id="UP000245678"/>
    </source>
</evidence>
<dbReference type="PANTHER" id="PTHR43133">
    <property type="entry name" value="RNA POLYMERASE ECF-TYPE SIGMA FACTO"/>
    <property type="match status" value="1"/>
</dbReference>
<dbReference type="Gene3D" id="1.10.1740.10">
    <property type="match status" value="1"/>
</dbReference>
<keyword evidence="3" id="KW-0731">Sigma factor</keyword>
<dbReference type="AlphaFoldDB" id="A0A316H9D5"/>
<dbReference type="NCBIfam" id="TIGR02985">
    <property type="entry name" value="Sig70_bacteroi1"/>
    <property type="match status" value="1"/>
</dbReference>
<dbReference type="RefSeq" id="WP_109608507.1">
    <property type="nucleotide sequence ID" value="NZ_QGHA01000005.1"/>
</dbReference>
<keyword evidence="2" id="KW-0805">Transcription regulation</keyword>
<feature type="domain" description="RNA polymerase sigma factor 70 region 4 type 2" evidence="6">
    <location>
        <begin position="127"/>
        <end position="171"/>
    </location>
</feature>
<evidence type="ECO:0000259" key="6">
    <source>
        <dbReference type="Pfam" id="PF08281"/>
    </source>
</evidence>
<dbReference type="InterPro" id="IPR013249">
    <property type="entry name" value="RNA_pol_sigma70_r4_t2"/>
</dbReference>
<dbReference type="Pfam" id="PF04542">
    <property type="entry name" value="Sigma70_r2"/>
    <property type="match status" value="1"/>
</dbReference>
<dbReference type="InterPro" id="IPR013325">
    <property type="entry name" value="RNA_pol_sigma_r2"/>
</dbReference>
<dbReference type="InterPro" id="IPR007627">
    <property type="entry name" value="RNA_pol_sigma70_r2"/>
</dbReference>
<evidence type="ECO:0000256" key="3">
    <source>
        <dbReference type="ARBA" id="ARBA00023082"/>
    </source>
</evidence>
<evidence type="ECO:0000313" key="7">
    <source>
        <dbReference type="EMBL" id="PWK77077.1"/>
    </source>
</evidence>
<evidence type="ECO:0000259" key="5">
    <source>
        <dbReference type="Pfam" id="PF04542"/>
    </source>
</evidence>